<dbReference type="InterPro" id="IPR011992">
    <property type="entry name" value="EF-hand-dom_pair"/>
</dbReference>
<evidence type="ECO:0000313" key="4">
    <source>
        <dbReference type="EMBL" id="CAE0238339.1"/>
    </source>
</evidence>
<feature type="domain" description="EF-hand" evidence="2">
    <location>
        <begin position="36"/>
        <end position="71"/>
    </location>
</feature>
<dbReference type="Pfam" id="PF13499">
    <property type="entry name" value="EF-hand_7"/>
    <property type="match status" value="1"/>
</dbReference>
<gene>
    <name evidence="3" type="ORF">PBIL07802_LOCUS477</name>
    <name evidence="4" type="ORF">PBIL07802_LOCUS480</name>
</gene>
<organism evidence="4">
    <name type="scientific">Palpitomonas bilix</name>
    <dbReference type="NCBI Taxonomy" id="652834"/>
    <lineage>
        <taxon>Eukaryota</taxon>
        <taxon>Eukaryota incertae sedis</taxon>
    </lineage>
</organism>
<sequence>MGRPAMNFEGSATAITQNRRASVNYVKEMRANVGVSEETRIRNAFETLDGNDDGFVEAKDLQAILLRFGYKPKKITSMGNSECEELIWTVDDSMNGALSWDDFKSWYQRCKENEVLQEPEVLFTAVEFLMYDISRDGTVDFEECMELLFRRYGKDKLEEQTNEFFQGAEKEFVTFNQFLDFTRRKRQEAIQKMEAKKKGVAKSLPRI</sequence>
<dbReference type="PROSITE" id="PS50222">
    <property type="entry name" value="EF_HAND_2"/>
    <property type="match status" value="1"/>
</dbReference>
<dbReference type="SUPFAM" id="SSF47473">
    <property type="entry name" value="EF-hand"/>
    <property type="match status" value="1"/>
</dbReference>
<dbReference type="Gene3D" id="1.10.238.10">
    <property type="entry name" value="EF-hand"/>
    <property type="match status" value="1"/>
</dbReference>
<dbReference type="GO" id="GO:0005509">
    <property type="term" value="F:calcium ion binding"/>
    <property type="evidence" value="ECO:0007669"/>
    <property type="project" value="InterPro"/>
</dbReference>
<accession>A0A7S3CX64</accession>
<dbReference type="EMBL" id="HBIB01000717">
    <property type="protein sequence ID" value="CAE0238339.1"/>
    <property type="molecule type" value="Transcribed_RNA"/>
</dbReference>
<dbReference type="SMART" id="SM00054">
    <property type="entry name" value="EFh"/>
    <property type="match status" value="2"/>
</dbReference>
<reference evidence="4" key="1">
    <citation type="submission" date="2021-01" db="EMBL/GenBank/DDBJ databases">
        <authorList>
            <person name="Corre E."/>
            <person name="Pelletier E."/>
            <person name="Niang G."/>
            <person name="Scheremetjew M."/>
            <person name="Finn R."/>
            <person name="Kale V."/>
            <person name="Holt S."/>
            <person name="Cochrane G."/>
            <person name="Meng A."/>
            <person name="Brown T."/>
            <person name="Cohen L."/>
        </authorList>
    </citation>
    <scope>NUCLEOTIDE SEQUENCE</scope>
    <source>
        <strain evidence="4">NIES-2562</strain>
    </source>
</reference>
<dbReference type="EMBL" id="HBIB01000714">
    <property type="protein sequence ID" value="CAE0238336.1"/>
    <property type="molecule type" value="Transcribed_RNA"/>
</dbReference>
<dbReference type="InterPro" id="IPR002048">
    <property type="entry name" value="EF_hand_dom"/>
</dbReference>
<dbReference type="AlphaFoldDB" id="A0A7S3CX64"/>
<keyword evidence="1" id="KW-0106">Calcium</keyword>
<proteinExistence type="predicted"/>
<evidence type="ECO:0000256" key="1">
    <source>
        <dbReference type="ARBA" id="ARBA00022837"/>
    </source>
</evidence>
<dbReference type="PROSITE" id="PS00018">
    <property type="entry name" value="EF_HAND_1"/>
    <property type="match status" value="2"/>
</dbReference>
<dbReference type="InterPro" id="IPR018247">
    <property type="entry name" value="EF_Hand_1_Ca_BS"/>
</dbReference>
<protein>
    <recommendedName>
        <fullName evidence="2">EF-hand domain-containing protein</fullName>
    </recommendedName>
</protein>
<name>A0A7S3CX64_9EUKA</name>
<evidence type="ECO:0000259" key="2">
    <source>
        <dbReference type="PROSITE" id="PS50222"/>
    </source>
</evidence>
<evidence type="ECO:0000313" key="3">
    <source>
        <dbReference type="EMBL" id="CAE0238336.1"/>
    </source>
</evidence>